<gene>
    <name evidence="1" type="ORF">TVY486_0502150</name>
</gene>
<name>G0TVP3_TRYVY</name>
<dbReference type="VEuPathDB" id="TriTrypDB:TvY486_0502150"/>
<dbReference type="AlphaFoldDB" id="G0TVP3"/>
<protein>
    <submittedName>
        <fullName evidence="1">Uncharacterized protein</fullName>
    </submittedName>
</protein>
<accession>G0TVP3</accession>
<dbReference type="EMBL" id="HE573021">
    <property type="protein sequence ID" value="CCC48009.1"/>
    <property type="molecule type" value="Genomic_DNA"/>
</dbReference>
<proteinExistence type="predicted"/>
<organism evidence="1">
    <name type="scientific">Trypanosoma vivax (strain Y486)</name>
    <dbReference type="NCBI Taxonomy" id="1055687"/>
    <lineage>
        <taxon>Eukaryota</taxon>
        <taxon>Discoba</taxon>
        <taxon>Euglenozoa</taxon>
        <taxon>Kinetoplastea</taxon>
        <taxon>Metakinetoplastina</taxon>
        <taxon>Trypanosomatida</taxon>
        <taxon>Trypanosomatidae</taxon>
        <taxon>Trypanosoma</taxon>
        <taxon>Duttonella</taxon>
    </lineage>
</organism>
<evidence type="ECO:0000313" key="1">
    <source>
        <dbReference type="EMBL" id="CCC48009.1"/>
    </source>
</evidence>
<reference evidence="1" key="1">
    <citation type="journal article" date="2012" name="Proc. Natl. Acad. Sci. U.S.A.">
        <title>Antigenic diversity is generated by distinct evolutionary mechanisms in African trypanosome species.</title>
        <authorList>
            <person name="Jackson A.P."/>
            <person name="Berry A."/>
            <person name="Aslett M."/>
            <person name="Allison H.C."/>
            <person name="Burton P."/>
            <person name="Vavrova-Anderson J."/>
            <person name="Brown R."/>
            <person name="Browne H."/>
            <person name="Corton N."/>
            <person name="Hauser H."/>
            <person name="Gamble J."/>
            <person name="Gilderthorp R."/>
            <person name="Marcello L."/>
            <person name="McQuillan J."/>
            <person name="Otto T.D."/>
            <person name="Quail M.A."/>
            <person name="Sanders M.J."/>
            <person name="van Tonder A."/>
            <person name="Ginger M.L."/>
            <person name="Field M.C."/>
            <person name="Barry J.D."/>
            <person name="Hertz-Fowler C."/>
            <person name="Berriman M."/>
        </authorList>
    </citation>
    <scope>NUCLEOTIDE SEQUENCE</scope>
    <source>
        <strain evidence="1">Y486</strain>
    </source>
</reference>
<sequence length="120" mass="13681">MASGKQWQNIVDATTRASHVFVLDFCEQRRLARDCTGKKCAYVSRGLHGVSCSFKVCRRVLQRWANMPLTVFVQNQRRNVAVLQLRAVEYETVTWAPPFTWRVVAETAGSSLLSHLCSFM</sequence>